<protein>
    <recommendedName>
        <fullName evidence="4">F-box domain-containing protein</fullName>
    </recommendedName>
</protein>
<organism evidence="2 3">
    <name type="scientific">Cyphellophora attinorum</name>
    <dbReference type="NCBI Taxonomy" id="1664694"/>
    <lineage>
        <taxon>Eukaryota</taxon>
        <taxon>Fungi</taxon>
        <taxon>Dikarya</taxon>
        <taxon>Ascomycota</taxon>
        <taxon>Pezizomycotina</taxon>
        <taxon>Eurotiomycetes</taxon>
        <taxon>Chaetothyriomycetidae</taxon>
        <taxon>Chaetothyriales</taxon>
        <taxon>Cyphellophoraceae</taxon>
        <taxon>Cyphellophora</taxon>
    </lineage>
</organism>
<dbReference type="AlphaFoldDB" id="A0A0N1H5W0"/>
<evidence type="ECO:0000313" key="2">
    <source>
        <dbReference type="EMBL" id="KPI37910.1"/>
    </source>
</evidence>
<comment type="caution">
    <text evidence="2">The sequence shown here is derived from an EMBL/GenBank/DDBJ whole genome shotgun (WGS) entry which is preliminary data.</text>
</comment>
<dbReference type="Proteomes" id="UP000038010">
    <property type="component" value="Unassembled WGS sequence"/>
</dbReference>
<evidence type="ECO:0008006" key="4">
    <source>
        <dbReference type="Google" id="ProtNLM"/>
    </source>
</evidence>
<feature type="region of interest" description="Disordered" evidence="1">
    <location>
        <begin position="259"/>
        <end position="278"/>
    </location>
</feature>
<dbReference type="RefSeq" id="XP_017997873.1">
    <property type="nucleotide sequence ID" value="XM_018143253.1"/>
</dbReference>
<dbReference type="VEuPathDB" id="FungiDB:AB675_3221"/>
<proteinExistence type="predicted"/>
<reference evidence="2 3" key="1">
    <citation type="submission" date="2015-06" db="EMBL/GenBank/DDBJ databases">
        <title>Draft genome of the ant-associated black yeast Phialophora attae CBS 131958.</title>
        <authorList>
            <person name="Moreno L.F."/>
            <person name="Stielow B.J."/>
            <person name="de Hoog S."/>
            <person name="Vicente V.A."/>
            <person name="Weiss V.A."/>
            <person name="de Vries M."/>
            <person name="Cruz L.M."/>
            <person name="Souza E.M."/>
        </authorList>
    </citation>
    <scope>NUCLEOTIDE SEQUENCE [LARGE SCALE GENOMIC DNA]</scope>
    <source>
        <strain evidence="2 3">CBS 131958</strain>
    </source>
</reference>
<evidence type="ECO:0000313" key="3">
    <source>
        <dbReference type="Proteomes" id="UP000038010"/>
    </source>
</evidence>
<evidence type="ECO:0000256" key="1">
    <source>
        <dbReference type="SAM" id="MobiDB-lite"/>
    </source>
</evidence>
<accession>A0A0N1H5W0</accession>
<name>A0A0N1H5W0_9EURO</name>
<gene>
    <name evidence="2" type="ORF">AB675_3221</name>
</gene>
<dbReference type="EMBL" id="LFJN01000021">
    <property type="protein sequence ID" value="KPI37910.1"/>
    <property type="molecule type" value="Genomic_DNA"/>
</dbReference>
<dbReference type="GeneID" id="28735133"/>
<keyword evidence="3" id="KW-1185">Reference proteome</keyword>
<sequence>MGLLSLSDELLLIVISETDPLDGLVPLTETCRRLHEISRGRLREHRALIEEFTIACLDIHCDHSQHHPRFDCRGAARTKRKRRPACKSRAHGNRSFMDRGPSHLLLRIHDQPEVAQYIKCILLPFRPVSEQRGIVETYMEDFRKGKVRDGHARALWRTQGFADLYATALGLEVTGDFADDADELLTSRLFDTIEERRPRRRYSEARSLHTIPYSAAIHFFHLLYLLVSLCPNLECLRFHDSEQVEAFLRVCERWDDDAHDRPKNKPPHGPLQQPRQPLRSMGRAGMSLQIGPFKQLKFLFPAFMPRDRQSEENFIGAGAAAARKIDAAFLFKGRRPPRNIQALQDEVQRTEMETLIQAIVLDQASKGIPSKAE</sequence>